<dbReference type="STRING" id="504728.K649_08970"/>
<organism evidence="4 6">
    <name type="scientific">Meiothermus ruber (strain ATCC 35948 / DSM 1279 / VKM B-1258 / 21)</name>
    <name type="common">Thermus ruber</name>
    <dbReference type="NCBI Taxonomy" id="504728"/>
    <lineage>
        <taxon>Bacteria</taxon>
        <taxon>Thermotogati</taxon>
        <taxon>Deinococcota</taxon>
        <taxon>Deinococci</taxon>
        <taxon>Thermales</taxon>
        <taxon>Thermaceae</taxon>
        <taxon>Meiothermus</taxon>
    </lineage>
</organism>
<accession>D3PNR7</accession>
<sequence length="162" mass="18604">MGREIERKFLVRSPEWKTGAAGVLYRQGYLCRQEARTVRVRIAGGQAYLTIKGQAQGVTRLEYEYPIPLAEAQELLEHLCLKPLIEKTRYCIEFRGRVWEVDEFAGENQGLVVAEVELESPDQPLELPDWVGEEVTHDPRYLNASLVEHPFSRWGQRPLPGL</sequence>
<dbReference type="CDD" id="cd07891">
    <property type="entry name" value="CYTH-like_CthTTM-like_1"/>
    <property type="match status" value="1"/>
</dbReference>
<reference evidence="4" key="2">
    <citation type="submission" date="2013-04" db="EMBL/GenBank/DDBJ databases">
        <title>Non-Hybrid, Finished Microbial Genome Assemblies from Long-Read SMRT Sequencing Data.</title>
        <authorList>
            <person name="Klammer A."/>
            <person name="Drake J."/>
            <person name="Heiner C."/>
            <person name="Clum A."/>
            <person name="Copeland A."/>
            <person name="Huddleston J."/>
            <person name="Eichler E."/>
            <person name="Turner S.W."/>
        </authorList>
    </citation>
    <scope>NUCLEOTIDE SEQUENCE</scope>
    <source>
        <strain evidence="4">DSM 1279</strain>
    </source>
</reference>
<feature type="domain" description="CYTH" evidence="2">
    <location>
        <begin position="2"/>
        <end position="148"/>
    </location>
</feature>
<name>D3PNR7_MEIRD</name>
<dbReference type="RefSeq" id="WP_013014960.1">
    <property type="nucleotide sequence ID" value="NC_013946.1"/>
</dbReference>
<dbReference type="Gene3D" id="2.40.320.10">
    <property type="entry name" value="Hypothetical Protein Pfu-838710-001"/>
    <property type="match status" value="1"/>
</dbReference>
<dbReference type="eggNOG" id="COG2954">
    <property type="taxonomic scope" value="Bacteria"/>
</dbReference>
<evidence type="ECO:0000313" key="5">
    <source>
        <dbReference type="Proteomes" id="UP000006655"/>
    </source>
</evidence>
<dbReference type="PANTHER" id="PTHR40114">
    <property type="entry name" value="SLR0698 PROTEIN"/>
    <property type="match status" value="1"/>
</dbReference>
<dbReference type="Proteomes" id="UP000013026">
    <property type="component" value="Chromosome"/>
</dbReference>
<dbReference type="SMART" id="SM01118">
    <property type="entry name" value="CYTH"/>
    <property type="match status" value="1"/>
</dbReference>
<dbReference type="PROSITE" id="PS51707">
    <property type="entry name" value="CYTH"/>
    <property type="match status" value="1"/>
</dbReference>
<dbReference type="InterPro" id="IPR012042">
    <property type="entry name" value="NeuTTM/CthTTM-like"/>
</dbReference>
<reference evidence="4 6" key="3">
    <citation type="submission" date="2013-04" db="EMBL/GenBank/DDBJ databases">
        <authorList>
            <person name="Chin J."/>
            <person name="Alexander D.H."/>
            <person name="Marks P."/>
            <person name="Korlach J."/>
            <person name="Clum A."/>
            <person name="Copeland A."/>
        </authorList>
    </citation>
    <scope>NUCLEOTIDE SEQUENCE [LARGE SCALE GENOMIC DNA]</scope>
    <source>
        <strain evidence="6">ATCC 35948 / DSM 1279 / VKM B-1258 / 21</strain>
        <strain evidence="4">DSM 1279</strain>
    </source>
</reference>
<evidence type="ECO:0000313" key="4">
    <source>
        <dbReference type="EMBL" id="AGK05089.1"/>
    </source>
</evidence>
<reference evidence="3 5" key="1">
    <citation type="journal article" date="2010" name="Stand. Genomic Sci.">
        <title>Complete genome sequence of Meiothermus ruber type strain (21).</title>
        <authorList>
            <person name="Tindall B.J."/>
            <person name="Sikorski J."/>
            <person name="Lucas S."/>
            <person name="Goltsman E."/>
            <person name="Copeland A."/>
            <person name="Glavina Del Rio T."/>
            <person name="Nolan M."/>
            <person name="Tice H."/>
            <person name="Cheng J.F."/>
            <person name="Han C."/>
            <person name="Pitluck S."/>
            <person name="Liolios K."/>
            <person name="Ivanova N."/>
            <person name="Mavromatis K."/>
            <person name="Ovchinnikova G."/>
            <person name="Pati A."/>
            <person name="Fahnrich R."/>
            <person name="Goodwin L."/>
            <person name="Chen A."/>
            <person name="Palaniappan K."/>
            <person name="Land M."/>
            <person name="Hauser L."/>
            <person name="Chang Y.J."/>
            <person name="Jeffries C.D."/>
            <person name="Rohde M."/>
            <person name="Goker M."/>
            <person name="Woyke T."/>
            <person name="Bristow J."/>
            <person name="Eisen J.A."/>
            <person name="Markowitz V."/>
            <person name="Hugenholtz P."/>
            <person name="Kyrpides N.C."/>
            <person name="Klenk H.P."/>
            <person name="Lapidus A."/>
        </authorList>
    </citation>
    <scope>NUCLEOTIDE SEQUENCE [LARGE SCALE GENOMIC DNA]</scope>
    <source>
        <strain evidence="5">ATCC 35948 / DSM 1279 / VKM B-1258 / 21</strain>
        <strain evidence="3">DSM 1279</strain>
    </source>
</reference>
<dbReference type="EMBL" id="CP005385">
    <property type="protein sequence ID" value="AGK05089.1"/>
    <property type="molecule type" value="Genomic_DNA"/>
</dbReference>
<evidence type="ECO:0000313" key="6">
    <source>
        <dbReference type="Proteomes" id="UP000013026"/>
    </source>
</evidence>
<evidence type="ECO:0000256" key="1">
    <source>
        <dbReference type="PIRSR" id="PIRSR016487-1"/>
    </source>
</evidence>
<protein>
    <submittedName>
        <fullName evidence="4">Adenylate cyclase</fullName>
    </submittedName>
</protein>
<dbReference type="AlphaFoldDB" id="D3PNR7"/>
<feature type="active site" description="Proton acceptor" evidence="1">
    <location>
        <position position="29"/>
    </location>
</feature>
<dbReference type="KEGG" id="mrb:Mrub_2714"/>
<dbReference type="EMBL" id="CP001743">
    <property type="protein sequence ID" value="ADD29462.1"/>
    <property type="molecule type" value="Genomic_DNA"/>
</dbReference>
<dbReference type="OrthoDB" id="9805588at2"/>
<dbReference type="SUPFAM" id="SSF55154">
    <property type="entry name" value="CYTH-like phosphatases"/>
    <property type="match status" value="1"/>
</dbReference>
<evidence type="ECO:0000259" key="2">
    <source>
        <dbReference type="PROSITE" id="PS51707"/>
    </source>
</evidence>
<dbReference type="KEGG" id="mre:K649_08970"/>
<dbReference type="PIRSF" id="PIRSF016487">
    <property type="entry name" value="CYTH_UCP016487"/>
    <property type="match status" value="1"/>
</dbReference>
<dbReference type="Proteomes" id="UP000006655">
    <property type="component" value="Chromosome"/>
</dbReference>
<keyword evidence="5" id="KW-1185">Reference proteome</keyword>
<dbReference type="InterPro" id="IPR033469">
    <property type="entry name" value="CYTH-like_dom_sf"/>
</dbReference>
<evidence type="ECO:0000313" key="3">
    <source>
        <dbReference type="EMBL" id="ADD29462.1"/>
    </source>
</evidence>
<gene>
    <name evidence="3" type="ordered locus">Mrub_2714</name>
    <name evidence="4" type="ORF">K649_08970</name>
</gene>
<dbReference type="InterPro" id="IPR023577">
    <property type="entry name" value="CYTH_domain"/>
</dbReference>
<proteinExistence type="predicted"/>
<dbReference type="PANTHER" id="PTHR40114:SF1">
    <property type="entry name" value="SLR0698 PROTEIN"/>
    <property type="match status" value="1"/>
</dbReference>
<dbReference type="PATRIC" id="fig|504728.9.peg.1849"/>
<dbReference type="Pfam" id="PF01928">
    <property type="entry name" value="CYTH"/>
    <property type="match status" value="1"/>
</dbReference>